<dbReference type="InterPro" id="IPR041685">
    <property type="entry name" value="AAA_GajA/Old/RecF-like"/>
</dbReference>
<sequence>WQNPNGIVEIEVAFHPTALSTQEVQIDAKNKIHLSEDRLVDRSGLLRLRLSLSAEAIVHFEIFVQDIDDDDLFPLALKNQDELLKLLDANGLPAVRAGKETNQEKRNSLRDKAQADGKGLREAWVDASPAEKKLRSILPNFILFADTANYGIGETPVQNQFKGIVDKALSGHPNAQQIENEIRATIQAEFDKVFERLSRLTDSVTSLEANARVSWKKAVDGIALSWGDPAGVNIPYEMRGAGVRRLFMVAYFQYEAATSLHDGDGQKYIFAIEEPEVHLHPGAQRDLDIALRDLADSGHTVIFAT</sequence>
<comment type="caution">
    <text evidence="2">The sequence shown here is derived from an EMBL/GenBank/DDBJ whole genome shotgun (WGS) entry which is preliminary data.</text>
</comment>
<accession>X1AZJ3</accession>
<dbReference type="Pfam" id="PF13175">
    <property type="entry name" value="AAA_15"/>
    <property type="match status" value="1"/>
</dbReference>
<gene>
    <name evidence="2" type="ORF">S01H4_31068</name>
</gene>
<feature type="non-terminal residue" evidence="2">
    <location>
        <position position="305"/>
    </location>
</feature>
<feature type="non-terminal residue" evidence="2">
    <location>
        <position position="1"/>
    </location>
</feature>
<feature type="domain" description="Endonuclease GajA/Old nuclease/RecF-like AAA" evidence="1">
    <location>
        <begin position="134"/>
        <end position="305"/>
    </location>
</feature>
<dbReference type="EMBL" id="BART01016100">
    <property type="protein sequence ID" value="GAG77503.1"/>
    <property type="molecule type" value="Genomic_DNA"/>
</dbReference>
<dbReference type="SUPFAM" id="SSF52540">
    <property type="entry name" value="P-loop containing nucleoside triphosphate hydrolases"/>
    <property type="match status" value="1"/>
</dbReference>
<dbReference type="AlphaFoldDB" id="X1AZJ3"/>
<dbReference type="InterPro" id="IPR027417">
    <property type="entry name" value="P-loop_NTPase"/>
</dbReference>
<proteinExistence type="predicted"/>
<dbReference type="Gene3D" id="3.40.50.300">
    <property type="entry name" value="P-loop containing nucleotide triphosphate hydrolases"/>
    <property type="match status" value="1"/>
</dbReference>
<name>X1AZJ3_9ZZZZ</name>
<reference evidence="2" key="1">
    <citation type="journal article" date="2014" name="Front. Microbiol.">
        <title>High frequency of phylogenetically diverse reductive dehalogenase-homologous genes in deep subseafloor sedimentary metagenomes.</title>
        <authorList>
            <person name="Kawai M."/>
            <person name="Futagami T."/>
            <person name="Toyoda A."/>
            <person name="Takaki Y."/>
            <person name="Nishi S."/>
            <person name="Hori S."/>
            <person name="Arai W."/>
            <person name="Tsubouchi T."/>
            <person name="Morono Y."/>
            <person name="Uchiyama I."/>
            <person name="Ito T."/>
            <person name="Fujiyama A."/>
            <person name="Inagaki F."/>
            <person name="Takami H."/>
        </authorList>
    </citation>
    <scope>NUCLEOTIDE SEQUENCE</scope>
    <source>
        <strain evidence="2">Expedition CK06-06</strain>
    </source>
</reference>
<organism evidence="2">
    <name type="scientific">marine sediment metagenome</name>
    <dbReference type="NCBI Taxonomy" id="412755"/>
    <lineage>
        <taxon>unclassified sequences</taxon>
        <taxon>metagenomes</taxon>
        <taxon>ecological metagenomes</taxon>
    </lineage>
</organism>
<evidence type="ECO:0000259" key="1">
    <source>
        <dbReference type="Pfam" id="PF13175"/>
    </source>
</evidence>
<evidence type="ECO:0000313" key="2">
    <source>
        <dbReference type="EMBL" id="GAG77503.1"/>
    </source>
</evidence>
<protein>
    <recommendedName>
        <fullName evidence="1">Endonuclease GajA/Old nuclease/RecF-like AAA domain-containing protein</fullName>
    </recommendedName>
</protein>